<keyword evidence="11" id="KW-1185">Reference proteome</keyword>
<dbReference type="Proteomes" id="UP000800094">
    <property type="component" value="Unassembled WGS sequence"/>
</dbReference>
<dbReference type="Pfam" id="PF04934">
    <property type="entry name" value="Med6"/>
    <property type="match status" value="1"/>
</dbReference>
<dbReference type="InterPro" id="IPR007018">
    <property type="entry name" value="Mediator_Med6"/>
</dbReference>
<dbReference type="GO" id="GO:0003712">
    <property type="term" value="F:transcription coregulator activity"/>
    <property type="evidence" value="ECO:0007669"/>
    <property type="project" value="InterPro"/>
</dbReference>
<evidence type="ECO:0000256" key="9">
    <source>
        <dbReference type="SAM" id="MobiDB-lite"/>
    </source>
</evidence>
<dbReference type="OrthoDB" id="344220at2759"/>
<comment type="function">
    <text evidence="8">Component of the Mediator complex, a coactivator involved in the regulated transcription of nearly all RNA polymerase II-dependent genes. Mediator functions as a bridge to convey information from gene-specific regulatory proteins to the basal RNA polymerase II transcription machinery. Mediator is recruited to promoters by direct interactions with regulatory proteins and serves as a scaffold for the assembly of a functional preinitiation complex with RNA polymerase II and the general transcription factors.</text>
</comment>
<reference evidence="10" key="1">
    <citation type="journal article" date="2020" name="Stud. Mycol.">
        <title>101 Dothideomycetes genomes: a test case for predicting lifestyles and emergence of pathogens.</title>
        <authorList>
            <person name="Haridas S."/>
            <person name="Albert R."/>
            <person name="Binder M."/>
            <person name="Bloem J."/>
            <person name="Labutti K."/>
            <person name="Salamov A."/>
            <person name="Andreopoulos B."/>
            <person name="Baker S."/>
            <person name="Barry K."/>
            <person name="Bills G."/>
            <person name="Bluhm B."/>
            <person name="Cannon C."/>
            <person name="Castanera R."/>
            <person name="Culley D."/>
            <person name="Daum C."/>
            <person name="Ezra D."/>
            <person name="Gonzalez J."/>
            <person name="Henrissat B."/>
            <person name="Kuo A."/>
            <person name="Liang C."/>
            <person name="Lipzen A."/>
            <person name="Lutzoni F."/>
            <person name="Magnuson J."/>
            <person name="Mondo S."/>
            <person name="Nolan M."/>
            <person name="Ohm R."/>
            <person name="Pangilinan J."/>
            <person name="Park H.-J."/>
            <person name="Ramirez L."/>
            <person name="Alfaro M."/>
            <person name="Sun H."/>
            <person name="Tritt A."/>
            <person name="Yoshinaga Y."/>
            <person name="Zwiers L.-H."/>
            <person name="Turgeon B."/>
            <person name="Goodwin S."/>
            <person name="Spatafora J."/>
            <person name="Crous P."/>
            <person name="Grigoriev I."/>
        </authorList>
    </citation>
    <scope>NUCLEOTIDE SEQUENCE</scope>
    <source>
        <strain evidence="10">CBS 122368</strain>
    </source>
</reference>
<comment type="subcellular location">
    <subcellularLocation>
        <location evidence="1 8">Nucleus</location>
    </subcellularLocation>
</comment>
<accession>A0A6A6IJ24</accession>
<dbReference type="Gene3D" id="3.10.450.580">
    <property type="entry name" value="Mediator complex, subunit Med6"/>
    <property type="match status" value="1"/>
</dbReference>
<evidence type="ECO:0000256" key="6">
    <source>
        <dbReference type="ARBA" id="ARBA00023242"/>
    </source>
</evidence>
<name>A0A6A6IJ24_9PLEO</name>
<protein>
    <recommendedName>
        <fullName evidence="3 8">Mediator of RNA polymerase II transcription subunit 6</fullName>
    </recommendedName>
    <alternativeName>
        <fullName evidence="7 8">Mediator complex subunit 6</fullName>
    </alternativeName>
</protein>
<keyword evidence="8" id="KW-0010">Activator</keyword>
<evidence type="ECO:0000256" key="8">
    <source>
        <dbReference type="RuleBase" id="RU364143"/>
    </source>
</evidence>
<evidence type="ECO:0000256" key="2">
    <source>
        <dbReference type="ARBA" id="ARBA00007526"/>
    </source>
</evidence>
<dbReference type="InterPro" id="IPR038566">
    <property type="entry name" value="Mediator_Med6_sf"/>
</dbReference>
<evidence type="ECO:0000256" key="7">
    <source>
        <dbReference type="ARBA" id="ARBA00031259"/>
    </source>
</evidence>
<evidence type="ECO:0000256" key="1">
    <source>
        <dbReference type="ARBA" id="ARBA00004123"/>
    </source>
</evidence>
<evidence type="ECO:0000313" key="10">
    <source>
        <dbReference type="EMBL" id="KAF2250574.1"/>
    </source>
</evidence>
<dbReference type="AlphaFoldDB" id="A0A6A6IJ24"/>
<feature type="compositionally biased region" description="Low complexity" evidence="9">
    <location>
        <begin position="198"/>
        <end position="211"/>
    </location>
</feature>
<proteinExistence type="inferred from homology"/>
<evidence type="ECO:0000313" key="11">
    <source>
        <dbReference type="Proteomes" id="UP000800094"/>
    </source>
</evidence>
<keyword evidence="6 8" id="KW-0539">Nucleus</keyword>
<keyword evidence="5 8" id="KW-0804">Transcription</keyword>
<evidence type="ECO:0000256" key="3">
    <source>
        <dbReference type="ARBA" id="ARBA00020634"/>
    </source>
</evidence>
<feature type="region of interest" description="Disordered" evidence="9">
    <location>
        <begin position="265"/>
        <end position="359"/>
    </location>
</feature>
<organism evidence="10 11">
    <name type="scientific">Trematosphaeria pertusa</name>
    <dbReference type="NCBI Taxonomy" id="390896"/>
    <lineage>
        <taxon>Eukaryota</taxon>
        <taxon>Fungi</taxon>
        <taxon>Dikarya</taxon>
        <taxon>Ascomycota</taxon>
        <taxon>Pezizomycotina</taxon>
        <taxon>Dothideomycetes</taxon>
        <taxon>Pleosporomycetidae</taxon>
        <taxon>Pleosporales</taxon>
        <taxon>Massarineae</taxon>
        <taxon>Trematosphaeriaceae</taxon>
        <taxon>Trematosphaeria</taxon>
    </lineage>
</organism>
<evidence type="ECO:0000256" key="5">
    <source>
        <dbReference type="ARBA" id="ARBA00023163"/>
    </source>
</evidence>
<comment type="subunit">
    <text evidence="8">Component of the Mediator complex.</text>
</comment>
<feature type="compositionally biased region" description="Polar residues" evidence="9">
    <location>
        <begin position="349"/>
        <end position="359"/>
    </location>
</feature>
<keyword evidence="4 8" id="KW-0805">Transcription regulation</keyword>
<comment type="similarity">
    <text evidence="2 8">Belongs to the Mediator complex subunit 6 family.</text>
</comment>
<dbReference type="EMBL" id="ML987193">
    <property type="protein sequence ID" value="KAF2250574.1"/>
    <property type="molecule type" value="Genomic_DNA"/>
</dbReference>
<dbReference type="GO" id="GO:0016592">
    <property type="term" value="C:mediator complex"/>
    <property type="evidence" value="ECO:0007669"/>
    <property type="project" value="InterPro"/>
</dbReference>
<dbReference type="PANTHER" id="PTHR13104">
    <property type="entry name" value="MED-6-RELATED"/>
    <property type="match status" value="1"/>
</dbReference>
<gene>
    <name evidence="8" type="primary">MED6</name>
    <name evidence="10" type="ORF">BU26DRAFT_517408</name>
</gene>
<feature type="compositionally biased region" description="Low complexity" evidence="9">
    <location>
        <begin position="308"/>
        <end position="317"/>
    </location>
</feature>
<feature type="region of interest" description="Disordered" evidence="9">
    <location>
        <begin position="198"/>
        <end position="219"/>
    </location>
</feature>
<feature type="compositionally biased region" description="Polar residues" evidence="9">
    <location>
        <begin position="285"/>
        <end position="307"/>
    </location>
</feature>
<dbReference type="GO" id="GO:0006357">
    <property type="term" value="P:regulation of transcription by RNA polymerase II"/>
    <property type="evidence" value="ECO:0007669"/>
    <property type="project" value="InterPro"/>
</dbReference>
<feature type="compositionally biased region" description="Low complexity" evidence="9">
    <location>
        <begin position="268"/>
        <end position="284"/>
    </location>
</feature>
<sequence length="359" mass="38404">MPPQLQPLDESEYDEPAALRGLPGGTLNSESILWYFMGSPFFDASSNNVALFNHLRQLGPAGQPTLDSRHAFEEALLSKYNHGSYFVVASEPKREGEPWVIQRQRKDQGSAEIVVEGTWYTQGTKILMAPSLLDVLQLRLLSVSTQLQDFFELSKNLSHFSPAMGHTYLPPSYEPPKAATASRAGSRIGSPALAAIDAPAAASQTQSQPQTLDAETNPTEFSDPFFFQSLALTNAFGNEYMDENPLQGEPGSFVFANTLAHVDARNKAQQQQQQQQQQQAAQAASGASTTTPAAGNIKAETQSVNSIAATPKAAAAPAPAPAAPEAQSRKASTASLPKPGKEKRRKSKGLTSPTTPAAP</sequence>
<evidence type="ECO:0000256" key="4">
    <source>
        <dbReference type="ARBA" id="ARBA00023015"/>
    </source>
</evidence>